<accession>A0ABY1QDA8</accession>
<dbReference type="EMBL" id="FXUG01000008">
    <property type="protein sequence ID" value="SMP63953.1"/>
    <property type="molecule type" value="Genomic_DNA"/>
</dbReference>
<keyword evidence="2" id="KW-1185">Reference proteome</keyword>
<evidence type="ECO:0000313" key="1">
    <source>
        <dbReference type="EMBL" id="SMP63953.1"/>
    </source>
</evidence>
<comment type="caution">
    <text evidence="1">The sequence shown here is derived from an EMBL/GenBank/DDBJ whole genome shotgun (WGS) entry which is preliminary data.</text>
</comment>
<gene>
    <name evidence="1" type="ORF">SAMN06265222_108157</name>
</gene>
<dbReference type="Proteomes" id="UP001158067">
    <property type="component" value="Unassembled WGS sequence"/>
</dbReference>
<dbReference type="RefSeq" id="WP_283433524.1">
    <property type="nucleotide sequence ID" value="NZ_FXUG01000008.1"/>
</dbReference>
<protein>
    <submittedName>
        <fullName evidence="1">Uncharacterized protein</fullName>
    </submittedName>
</protein>
<evidence type="ECO:0000313" key="2">
    <source>
        <dbReference type="Proteomes" id="UP001158067"/>
    </source>
</evidence>
<sequence length="171" mass="18018">MKTSHWMMIPVVAFTLLSVGCNQSDTASNVESAGTSSQYIIDSEPEDAIGVGEAKQSAENEQAITLVGTIGGSSAPFVDGIAAFTIVDSKVPYCAADEGCPTPWDYCCTQEQVKDNIATIKVVDEAGNPVSQDARELLGVKELSTVVIQGKAKRDDQGNLTVAASEVFVKK</sequence>
<reference evidence="1 2" key="1">
    <citation type="submission" date="2017-05" db="EMBL/GenBank/DDBJ databases">
        <authorList>
            <person name="Varghese N."/>
            <person name="Submissions S."/>
        </authorList>
    </citation>
    <scope>NUCLEOTIDE SEQUENCE [LARGE SCALE GENOMIC DNA]</scope>
    <source>
        <strain evidence="1 2">DSM 25457</strain>
    </source>
</reference>
<organism evidence="1 2">
    <name type="scientific">Neorhodopirellula lusitana</name>
    <dbReference type="NCBI Taxonomy" id="445327"/>
    <lineage>
        <taxon>Bacteria</taxon>
        <taxon>Pseudomonadati</taxon>
        <taxon>Planctomycetota</taxon>
        <taxon>Planctomycetia</taxon>
        <taxon>Pirellulales</taxon>
        <taxon>Pirellulaceae</taxon>
        <taxon>Neorhodopirellula</taxon>
    </lineage>
</organism>
<proteinExistence type="predicted"/>
<name>A0ABY1QDA8_9BACT</name>
<dbReference type="PROSITE" id="PS51257">
    <property type="entry name" value="PROKAR_LIPOPROTEIN"/>
    <property type="match status" value="1"/>
</dbReference>